<dbReference type="SUPFAM" id="SSF53850">
    <property type="entry name" value="Periplasmic binding protein-like II"/>
    <property type="match status" value="1"/>
</dbReference>
<evidence type="ECO:0000256" key="3">
    <source>
        <dbReference type="ARBA" id="ARBA00023125"/>
    </source>
</evidence>
<protein>
    <submittedName>
        <fullName evidence="6">LysR family transcriptional regulator</fullName>
    </submittedName>
</protein>
<dbReference type="EMBL" id="JALNMJ010000016">
    <property type="protein sequence ID" value="MCK7614526.1"/>
    <property type="molecule type" value="Genomic_DNA"/>
</dbReference>
<dbReference type="PANTHER" id="PTHR30346">
    <property type="entry name" value="TRANSCRIPTIONAL DUAL REGULATOR HCAR-RELATED"/>
    <property type="match status" value="1"/>
</dbReference>
<reference evidence="6" key="1">
    <citation type="submission" date="2022-04" db="EMBL/GenBank/DDBJ databases">
        <title>Roseibium sp. CAU 1639 isolated from mud.</title>
        <authorList>
            <person name="Kim W."/>
        </authorList>
    </citation>
    <scope>NUCLEOTIDE SEQUENCE</scope>
    <source>
        <strain evidence="6">CAU 1639</strain>
    </source>
</reference>
<name>A0ABT0GYK7_9HYPH</name>
<dbReference type="Proteomes" id="UP001431221">
    <property type="component" value="Unassembled WGS sequence"/>
</dbReference>
<comment type="caution">
    <text evidence="6">The sequence shown here is derived from an EMBL/GenBank/DDBJ whole genome shotgun (WGS) entry which is preliminary data.</text>
</comment>
<accession>A0ABT0GYK7</accession>
<keyword evidence="7" id="KW-1185">Reference proteome</keyword>
<sequence length="297" mass="31795">MDNASSRSKNALSLVQLRALEAVVRTGSFSAAAKEIGVSQPSISNHVQGLESRFKTRLLAKSGYSVSATPALEGLLPRIRAVLALVGDLETELTHQKALASGELRIGYSTYQLAIPKISHFMSSHPDIAIEARALATRDILDLFENGEIDIGFITGREIPAELDGELLVKTRIVIAAPPDHPLATKGKVTWKDIGKLALLQRESSSGTRKIFEAAATVAGCRPRTVLALGSWGSIATLIRSGVGVGIAMEAEITERDGCVAIQIDDPSLVAHHYVVWQTDMAKVAAVEAFRDSLHDV</sequence>
<organism evidence="6 7">
    <name type="scientific">Roseibium sediminicola</name>
    <dbReference type="NCBI Taxonomy" id="2933272"/>
    <lineage>
        <taxon>Bacteria</taxon>
        <taxon>Pseudomonadati</taxon>
        <taxon>Pseudomonadota</taxon>
        <taxon>Alphaproteobacteria</taxon>
        <taxon>Hyphomicrobiales</taxon>
        <taxon>Stappiaceae</taxon>
        <taxon>Roseibium</taxon>
    </lineage>
</organism>
<dbReference type="InterPro" id="IPR005119">
    <property type="entry name" value="LysR_subst-bd"/>
</dbReference>
<dbReference type="Gene3D" id="3.40.190.290">
    <property type="match status" value="1"/>
</dbReference>
<dbReference type="PANTHER" id="PTHR30346:SF28">
    <property type="entry name" value="HTH-TYPE TRANSCRIPTIONAL REGULATOR CYNR"/>
    <property type="match status" value="1"/>
</dbReference>
<evidence type="ECO:0000313" key="6">
    <source>
        <dbReference type="EMBL" id="MCK7614526.1"/>
    </source>
</evidence>
<gene>
    <name evidence="6" type="ORF">M0H32_20350</name>
</gene>
<evidence type="ECO:0000256" key="2">
    <source>
        <dbReference type="ARBA" id="ARBA00023015"/>
    </source>
</evidence>
<dbReference type="CDD" id="cd05466">
    <property type="entry name" value="PBP2_LTTR_substrate"/>
    <property type="match status" value="1"/>
</dbReference>
<dbReference type="PROSITE" id="PS50931">
    <property type="entry name" value="HTH_LYSR"/>
    <property type="match status" value="1"/>
</dbReference>
<keyword evidence="3" id="KW-0238">DNA-binding</keyword>
<proteinExistence type="inferred from homology"/>
<dbReference type="InterPro" id="IPR036388">
    <property type="entry name" value="WH-like_DNA-bd_sf"/>
</dbReference>
<feature type="domain" description="HTH lysR-type" evidence="5">
    <location>
        <begin position="12"/>
        <end position="69"/>
    </location>
</feature>
<evidence type="ECO:0000256" key="1">
    <source>
        <dbReference type="ARBA" id="ARBA00009437"/>
    </source>
</evidence>
<dbReference type="InterPro" id="IPR000847">
    <property type="entry name" value="LysR_HTH_N"/>
</dbReference>
<evidence type="ECO:0000259" key="5">
    <source>
        <dbReference type="PROSITE" id="PS50931"/>
    </source>
</evidence>
<dbReference type="InterPro" id="IPR036390">
    <property type="entry name" value="WH_DNA-bd_sf"/>
</dbReference>
<dbReference type="RefSeq" id="WP_248157143.1">
    <property type="nucleotide sequence ID" value="NZ_JALNMJ010000016.1"/>
</dbReference>
<dbReference type="Pfam" id="PF00126">
    <property type="entry name" value="HTH_1"/>
    <property type="match status" value="1"/>
</dbReference>
<dbReference type="Pfam" id="PF03466">
    <property type="entry name" value="LysR_substrate"/>
    <property type="match status" value="1"/>
</dbReference>
<evidence type="ECO:0000313" key="7">
    <source>
        <dbReference type="Proteomes" id="UP001431221"/>
    </source>
</evidence>
<dbReference type="Gene3D" id="1.10.10.10">
    <property type="entry name" value="Winged helix-like DNA-binding domain superfamily/Winged helix DNA-binding domain"/>
    <property type="match status" value="1"/>
</dbReference>
<dbReference type="SUPFAM" id="SSF46785">
    <property type="entry name" value="Winged helix' DNA-binding domain"/>
    <property type="match status" value="1"/>
</dbReference>
<dbReference type="PRINTS" id="PR00039">
    <property type="entry name" value="HTHLYSR"/>
</dbReference>
<comment type="similarity">
    <text evidence="1">Belongs to the LysR transcriptional regulatory family.</text>
</comment>
<keyword evidence="2" id="KW-0805">Transcription regulation</keyword>
<evidence type="ECO:0000256" key="4">
    <source>
        <dbReference type="ARBA" id="ARBA00023163"/>
    </source>
</evidence>
<keyword evidence="4" id="KW-0804">Transcription</keyword>